<dbReference type="Proteomes" id="UP001189619">
    <property type="component" value="Chromosome"/>
</dbReference>
<evidence type="ECO:0000256" key="1">
    <source>
        <dbReference type="SAM" id="MobiDB-lite"/>
    </source>
</evidence>
<keyword evidence="3" id="KW-1185">Reference proteome</keyword>
<accession>A0AA48M9H0</accession>
<sequence length="137" mass="15488">MDVIGIIQTDLNEFNVLFVPDQNSGENKEQQDQRNQRGQESQSSQDNDNDSLFLDFLGDQTAEQDQQGQSGNQQSGPQEMTVRIKGIPEGQKANFLQMYQILHDAKHTRDLEQSLTIVSRGDQQQNQKETGISGVRH</sequence>
<gene>
    <name evidence="2" type="ORF">BSPP4475_07040</name>
</gene>
<proteinExistence type="predicted"/>
<feature type="compositionally biased region" description="Basic and acidic residues" evidence="1">
    <location>
        <begin position="26"/>
        <end position="37"/>
    </location>
</feature>
<protein>
    <submittedName>
        <fullName evidence="2">DUF3467 domain-containing protein</fullName>
    </submittedName>
</protein>
<evidence type="ECO:0000313" key="2">
    <source>
        <dbReference type="EMBL" id="CAJ1002061.1"/>
    </source>
</evidence>
<dbReference type="KEGG" id="bayd:BSPP4475_07040"/>
<dbReference type="AlphaFoldDB" id="A0AA48M9H0"/>
<feature type="compositionally biased region" description="Low complexity" evidence="1">
    <location>
        <begin position="41"/>
        <end position="56"/>
    </location>
</feature>
<feature type="compositionally biased region" description="Low complexity" evidence="1">
    <location>
        <begin position="64"/>
        <end position="78"/>
    </location>
</feature>
<reference evidence="2" key="1">
    <citation type="submission" date="2023-07" db="EMBL/GenBank/DDBJ databases">
        <authorList>
            <person name="Ivanov I."/>
            <person name="Teneva D."/>
            <person name="Stoikov I."/>
        </authorList>
    </citation>
    <scope>NUCLEOTIDE SEQUENCE</scope>
    <source>
        <strain evidence="2">4475</strain>
    </source>
</reference>
<feature type="region of interest" description="Disordered" evidence="1">
    <location>
        <begin position="116"/>
        <end position="137"/>
    </location>
</feature>
<feature type="compositionally biased region" description="Polar residues" evidence="1">
    <location>
        <begin position="116"/>
        <end position="130"/>
    </location>
</feature>
<feature type="region of interest" description="Disordered" evidence="1">
    <location>
        <begin position="22"/>
        <end position="87"/>
    </location>
</feature>
<dbReference type="RefSeq" id="WP_171564298.1">
    <property type="nucleotide sequence ID" value="NZ_JAUSVZ010000002.1"/>
</dbReference>
<dbReference type="EMBL" id="OY569118">
    <property type="protein sequence ID" value="CAJ1002061.1"/>
    <property type="molecule type" value="Genomic_DNA"/>
</dbReference>
<name>A0AA48M9H0_9BACL</name>
<organism evidence="2 3">
    <name type="scientific">Brevibacillus aydinogluensis</name>
    <dbReference type="NCBI Taxonomy" id="927786"/>
    <lineage>
        <taxon>Bacteria</taxon>
        <taxon>Bacillati</taxon>
        <taxon>Bacillota</taxon>
        <taxon>Bacilli</taxon>
        <taxon>Bacillales</taxon>
        <taxon>Paenibacillaceae</taxon>
        <taxon>Brevibacillus</taxon>
    </lineage>
</organism>
<evidence type="ECO:0000313" key="3">
    <source>
        <dbReference type="Proteomes" id="UP001189619"/>
    </source>
</evidence>